<dbReference type="GeneTree" id="ENSGT00530000063970"/>
<feature type="domain" description="Ig-like" evidence="12">
    <location>
        <begin position="43"/>
        <end position="120"/>
    </location>
</feature>
<evidence type="ECO:0000259" key="12">
    <source>
        <dbReference type="PROSITE" id="PS50835"/>
    </source>
</evidence>
<feature type="transmembrane region" description="Helical" evidence="10">
    <location>
        <begin position="168"/>
        <end position="190"/>
    </location>
</feature>
<evidence type="ECO:0000256" key="7">
    <source>
        <dbReference type="ARBA" id="ARBA00023180"/>
    </source>
</evidence>
<dbReference type="Ensembl" id="ENSCJPT00005030343.1">
    <property type="protein sequence ID" value="ENSCJPP00005022109.1"/>
    <property type="gene ID" value="ENSCJPG00005017676.1"/>
</dbReference>
<evidence type="ECO:0000256" key="1">
    <source>
        <dbReference type="ARBA" id="ARBA00004167"/>
    </source>
</evidence>
<keyword evidence="7" id="KW-0325">Glycoprotein</keyword>
<comment type="subcellular location">
    <subcellularLocation>
        <location evidence="1">Membrane</location>
        <topology evidence="1">Single-pass membrane protein</topology>
    </subcellularLocation>
</comment>
<gene>
    <name evidence="13" type="primary">LOC107321478</name>
</gene>
<keyword evidence="8" id="KW-0393">Immunoglobulin domain</keyword>
<dbReference type="AlphaFoldDB" id="A0A8C2U598"/>
<dbReference type="Gene3D" id="2.60.40.10">
    <property type="entry name" value="Immunoglobulins"/>
    <property type="match status" value="1"/>
</dbReference>
<feature type="chain" id="PRO_5034265103" evidence="11">
    <location>
        <begin position="28"/>
        <end position="347"/>
    </location>
</feature>
<dbReference type="InterPro" id="IPR036179">
    <property type="entry name" value="Ig-like_dom_sf"/>
</dbReference>
<dbReference type="SMART" id="SM00409">
    <property type="entry name" value="IG"/>
    <property type="match status" value="1"/>
</dbReference>
<dbReference type="GO" id="GO:0034113">
    <property type="term" value="P:heterotypic cell-cell adhesion"/>
    <property type="evidence" value="ECO:0007669"/>
    <property type="project" value="TreeGrafter"/>
</dbReference>
<evidence type="ECO:0000256" key="2">
    <source>
        <dbReference type="ARBA" id="ARBA00022692"/>
    </source>
</evidence>
<keyword evidence="14" id="KW-1185">Reference proteome</keyword>
<keyword evidence="2 10" id="KW-0812">Transmembrane</keyword>
<organism evidence="13 14">
    <name type="scientific">Coturnix japonica</name>
    <name type="common">Japanese quail</name>
    <name type="synonym">Coturnix coturnix japonica</name>
    <dbReference type="NCBI Taxonomy" id="93934"/>
    <lineage>
        <taxon>Eukaryota</taxon>
        <taxon>Metazoa</taxon>
        <taxon>Chordata</taxon>
        <taxon>Craniata</taxon>
        <taxon>Vertebrata</taxon>
        <taxon>Euteleostomi</taxon>
        <taxon>Archelosauria</taxon>
        <taxon>Archosauria</taxon>
        <taxon>Dinosauria</taxon>
        <taxon>Saurischia</taxon>
        <taxon>Theropoda</taxon>
        <taxon>Coelurosauria</taxon>
        <taxon>Aves</taxon>
        <taxon>Neognathae</taxon>
        <taxon>Galloanserae</taxon>
        <taxon>Galliformes</taxon>
        <taxon>Phasianidae</taxon>
        <taxon>Perdicinae</taxon>
        <taxon>Coturnix</taxon>
    </lineage>
</organism>
<reference evidence="13" key="1">
    <citation type="submission" date="2015-11" db="EMBL/GenBank/DDBJ databases">
        <authorList>
            <consortium name="International Coturnix japonica Genome Analysis Consortium"/>
            <person name="Warren W."/>
            <person name="Burt D.W."/>
            <person name="Antin P.B."/>
            <person name="Lanford R."/>
            <person name="Gros J."/>
            <person name="Wilson R.K."/>
        </authorList>
    </citation>
    <scope>NUCLEOTIDE SEQUENCE [LARGE SCALE GENOMIC DNA]</scope>
</reference>
<name>A0A8C2U598_COTJA</name>
<dbReference type="InterPro" id="IPR007110">
    <property type="entry name" value="Ig-like_dom"/>
</dbReference>
<dbReference type="InterPro" id="IPR013783">
    <property type="entry name" value="Ig-like_fold"/>
</dbReference>
<feature type="region of interest" description="Disordered" evidence="9">
    <location>
        <begin position="323"/>
        <end position="347"/>
    </location>
</feature>
<dbReference type="InterPro" id="IPR003599">
    <property type="entry name" value="Ig_sub"/>
</dbReference>
<dbReference type="SUPFAM" id="SSF48726">
    <property type="entry name" value="Immunoglobulin"/>
    <property type="match status" value="1"/>
</dbReference>
<dbReference type="PANTHER" id="PTHR46841:SF10">
    <property type="entry name" value="CD200 MOLECULE LIKE 1-RELATED"/>
    <property type="match status" value="1"/>
</dbReference>
<feature type="compositionally biased region" description="Polar residues" evidence="9">
    <location>
        <begin position="226"/>
        <end position="243"/>
    </location>
</feature>
<dbReference type="InterPro" id="IPR047164">
    <property type="entry name" value="OX2G-like"/>
</dbReference>
<evidence type="ECO:0000256" key="9">
    <source>
        <dbReference type="SAM" id="MobiDB-lite"/>
    </source>
</evidence>
<evidence type="ECO:0000256" key="10">
    <source>
        <dbReference type="SAM" id="Phobius"/>
    </source>
</evidence>
<reference evidence="13" key="2">
    <citation type="submission" date="2025-08" db="UniProtKB">
        <authorList>
            <consortium name="Ensembl"/>
        </authorList>
    </citation>
    <scope>IDENTIFICATION</scope>
</reference>
<dbReference type="GO" id="GO:0009986">
    <property type="term" value="C:cell surface"/>
    <property type="evidence" value="ECO:0007669"/>
    <property type="project" value="TreeGrafter"/>
</dbReference>
<reference evidence="13" key="3">
    <citation type="submission" date="2025-09" db="UniProtKB">
        <authorList>
            <consortium name="Ensembl"/>
        </authorList>
    </citation>
    <scope>IDENTIFICATION</scope>
</reference>
<dbReference type="Proteomes" id="UP000694412">
    <property type="component" value="Chromosome 1"/>
</dbReference>
<evidence type="ECO:0000313" key="13">
    <source>
        <dbReference type="Ensembl" id="ENSCJPP00005022109.1"/>
    </source>
</evidence>
<dbReference type="GO" id="GO:0098632">
    <property type="term" value="F:cell-cell adhesion mediator activity"/>
    <property type="evidence" value="ECO:0007669"/>
    <property type="project" value="InterPro"/>
</dbReference>
<evidence type="ECO:0000256" key="11">
    <source>
        <dbReference type="SAM" id="SignalP"/>
    </source>
</evidence>
<accession>A0A8C2U598</accession>
<proteinExistence type="predicted"/>
<evidence type="ECO:0000256" key="4">
    <source>
        <dbReference type="ARBA" id="ARBA00022989"/>
    </source>
</evidence>
<keyword evidence="6" id="KW-1015">Disulfide bond</keyword>
<dbReference type="PROSITE" id="PS50835">
    <property type="entry name" value="IG_LIKE"/>
    <property type="match status" value="1"/>
</dbReference>
<keyword evidence="3 11" id="KW-0732">Signal</keyword>
<evidence type="ECO:0000256" key="3">
    <source>
        <dbReference type="ARBA" id="ARBA00022729"/>
    </source>
</evidence>
<protein>
    <submittedName>
        <fullName evidence="13">Uncharacterized LOC107321478</fullName>
    </submittedName>
</protein>
<dbReference type="GO" id="GO:0030424">
    <property type="term" value="C:axon"/>
    <property type="evidence" value="ECO:0007669"/>
    <property type="project" value="TreeGrafter"/>
</dbReference>
<keyword evidence="5 10" id="KW-0472">Membrane</keyword>
<evidence type="ECO:0000256" key="6">
    <source>
        <dbReference type="ARBA" id="ARBA00023157"/>
    </source>
</evidence>
<dbReference type="GO" id="GO:0150079">
    <property type="term" value="P:negative regulation of neuroinflammatory response"/>
    <property type="evidence" value="ECO:0007669"/>
    <property type="project" value="TreeGrafter"/>
</dbReference>
<evidence type="ECO:0000256" key="8">
    <source>
        <dbReference type="ARBA" id="ARBA00023319"/>
    </source>
</evidence>
<feature type="signal peptide" evidence="11">
    <location>
        <begin position="1"/>
        <end position="27"/>
    </location>
</feature>
<dbReference type="GO" id="GO:0016020">
    <property type="term" value="C:membrane"/>
    <property type="evidence" value="ECO:0007669"/>
    <property type="project" value="UniProtKB-SubCell"/>
</dbReference>
<evidence type="ECO:0000256" key="5">
    <source>
        <dbReference type="ARBA" id="ARBA00023136"/>
    </source>
</evidence>
<dbReference type="PANTHER" id="PTHR46841">
    <property type="entry name" value="OX-2 MEMBRANE GLYCOPROTEIN"/>
    <property type="match status" value="1"/>
</dbReference>
<keyword evidence="4 10" id="KW-1133">Transmembrane helix</keyword>
<dbReference type="GO" id="GO:0043025">
    <property type="term" value="C:neuronal cell body"/>
    <property type="evidence" value="ECO:0007669"/>
    <property type="project" value="TreeGrafter"/>
</dbReference>
<feature type="region of interest" description="Disordered" evidence="9">
    <location>
        <begin position="226"/>
        <end position="246"/>
    </location>
</feature>
<sequence length="347" mass="39132">TMLLLSCWAGLCLLLLCQSCWLEAVRGLEEAVKCESITEATIGQEANFSCNFLLPLDVLQVTWQKINGSFFWNIATYNQAHGLRLQESFQRKTRFTVAALNTSAITLLNLTSEDASCYRCIFNVLLRGSFSSPELCLKIQKSGNANNKTEDKILDMGFSNTRGIQKRIGLVVFFIGAVLATLILLITWLIKRRRRKLQTHRPYSTPEKEKGLQQEDVCEQSGSLTMSKVQGSTYQNERQTPGSTPRKRLLKLWRNLEGNKERETWKRKKRLPISVEAGSQDSTIQNISHEELTDFSNDMLGCKLMKNNSDTEEYEESELCPALATPWPSTGEKSAHQSPVALSAPLD</sequence>
<evidence type="ECO:0000313" key="14">
    <source>
        <dbReference type="Proteomes" id="UP000694412"/>
    </source>
</evidence>